<evidence type="ECO:0000313" key="2">
    <source>
        <dbReference type="Proteomes" id="UP000466535"/>
    </source>
</evidence>
<dbReference type="Proteomes" id="UP000466535">
    <property type="component" value="Unassembled WGS sequence"/>
</dbReference>
<accession>A0A6B0TC45</accession>
<name>A0A6B0TC45_9EURY</name>
<evidence type="ECO:0000313" key="1">
    <source>
        <dbReference type="EMBL" id="MXR52972.1"/>
    </source>
</evidence>
<dbReference type="EMBL" id="WUUT01000007">
    <property type="protein sequence ID" value="MXR52972.1"/>
    <property type="molecule type" value="Genomic_DNA"/>
</dbReference>
<gene>
    <name evidence="1" type="ORF">GRX03_15335</name>
</gene>
<dbReference type="InterPro" id="IPR011991">
    <property type="entry name" value="ArsR-like_HTH"/>
</dbReference>
<dbReference type="Gene3D" id="1.10.10.10">
    <property type="entry name" value="Winged helix-like DNA-binding domain superfamily/Winged helix DNA-binding domain"/>
    <property type="match status" value="1"/>
</dbReference>
<dbReference type="InterPro" id="IPR036388">
    <property type="entry name" value="WH-like_DNA-bd_sf"/>
</dbReference>
<dbReference type="OrthoDB" id="311452at2157"/>
<dbReference type="RefSeq" id="WP_159765159.1">
    <property type="nucleotide sequence ID" value="NZ_WUUT01000007.1"/>
</dbReference>
<protein>
    <submittedName>
        <fullName evidence="1">Helix-turn-helix domain-containing protein</fullName>
    </submittedName>
</protein>
<dbReference type="SUPFAM" id="SSF46785">
    <property type="entry name" value="Winged helix' DNA-binding domain"/>
    <property type="match status" value="1"/>
</dbReference>
<organism evidence="1 2">
    <name type="scientific">Halovenus carboxidivorans</name>
    <dbReference type="NCBI Taxonomy" id="2692199"/>
    <lineage>
        <taxon>Archaea</taxon>
        <taxon>Methanobacteriati</taxon>
        <taxon>Methanobacteriota</taxon>
        <taxon>Stenosarchaea group</taxon>
        <taxon>Halobacteria</taxon>
        <taxon>Halobacteriales</taxon>
        <taxon>Haloarculaceae</taxon>
        <taxon>Halovenus</taxon>
    </lineage>
</organism>
<comment type="caution">
    <text evidence="1">The sequence shown here is derived from an EMBL/GenBank/DDBJ whole genome shotgun (WGS) entry which is preliminary data.</text>
</comment>
<sequence length="115" mass="13166">MSNEELRRLLDVLSDRHTVKILQETMDEPKSAKKLSEVCDISPQSVYRRTDELTSLGLMETEKRYDPDGHHFTVFSSSPAKVSVEITEETVNITVTTEETMADRLTDFITRSNDQ</sequence>
<keyword evidence="2" id="KW-1185">Reference proteome</keyword>
<dbReference type="InterPro" id="IPR036390">
    <property type="entry name" value="WH_DNA-bd_sf"/>
</dbReference>
<proteinExistence type="predicted"/>
<dbReference type="CDD" id="cd00090">
    <property type="entry name" value="HTH_ARSR"/>
    <property type="match status" value="1"/>
</dbReference>
<dbReference type="AlphaFoldDB" id="A0A6B0TC45"/>
<reference evidence="1 2" key="1">
    <citation type="submission" date="2019-12" db="EMBL/GenBank/DDBJ databases">
        <title>Isolation and characterization of three novel carbon monoxide-oxidizing members of Halobacteria from salione crusts and soils.</title>
        <authorList>
            <person name="Myers M.R."/>
            <person name="King G.M."/>
        </authorList>
    </citation>
    <scope>NUCLEOTIDE SEQUENCE [LARGE SCALE GENOMIC DNA]</scope>
    <source>
        <strain evidence="1 2">WSH3</strain>
    </source>
</reference>